<evidence type="ECO:0000313" key="14">
    <source>
        <dbReference type="Proteomes" id="UP000694557"/>
    </source>
</evidence>
<keyword evidence="14" id="KW-1185">Reference proteome</keyword>
<proteinExistence type="inferred from homology"/>
<sequence length="466" mass="51689">MHLADFVAGSIGGAFGVAVGYPLDTVKVRIQTQRRFTGVWQCIHTTWKTEGVNGFYRGMSMPVTTVSISSSVVFGVYRNVLQCLHQLRSTSTGLDFLPAKLDFFLSGLSGGVAQVSVMAPADIVKVRMQCQMVHQGLDAQQPKYRGPMHCLLTIAREEGFLGLYKGAGALALRDGPSFATYFTIYHVICEQLSPPENTQPGKHTAPENTQHLGTPSQVNTQHLGTPSQVNTQHLGTPSQVNTQHLGTPSQVNTQHLGTPSQVNTQHLGTPSQVDTQHLRTPSQVDTQHLRTPSQVNTQHLRTPSQVNTQHLRIPIQVDTQHLRTPSQVDTQHLGTPSQVDTKQLGTPSQVNTQHLGTPSQVNIPSLCKNLQKRMLLYLVCFCPLKCTWLLLQLVIMIQDNLVLIIWCLPPPPPRVECGSACWWTVRDVWLVHRDTHGRDQIPSAGGRYGQEEIHRFLPLHRTEHTH</sequence>
<evidence type="ECO:0000256" key="6">
    <source>
        <dbReference type="ARBA" id="ARBA00022792"/>
    </source>
</evidence>
<dbReference type="Proteomes" id="UP000694557">
    <property type="component" value="Unassembled WGS sequence"/>
</dbReference>
<dbReference type="GO" id="GO:0005743">
    <property type="term" value="C:mitochondrial inner membrane"/>
    <property type="evidence" value="ECO:0007669"/>
    <property type="project" value="UniProtKB-SubCell"/>
</dbReference>
<comment type="subcellular location">
    <subcellularLocation>
        <location evidence="1">Mitochondrion inner membrane</location>
        <topology evidence="1">Multi-pass membrane protein</topology>
    </subcellularLocation>
</comment>
<dbReference type="InterPro" id="IPR050567">
    <property type="entry name" value="Mitochondrial_Carrier"/>
</dbReference>
<keyword evidence="3 11" id="KW-0813">Transport</keyword>
<dbReference type="PROSITE" id="PS50920">
    <property type="entry name" value="SOLCAR"/>
    <property type="match status" value="2"/>
</dbReference>
<dbReference type="InterPro" id="IPR023395">
    <property type="entry name" value="MCP_dom_sf"/>
</dbReference>
<dbReference type="SUPFAM" id="SSF103506">
    <property type="entry name" value="Mitochondrial carrier"/>
    <property type="match status" value="1"/>
</dbReference>
<dbReference type="PANTHER" id="PTHR45624">
    <property type="entry name" value="MITOCHONDRIAL BASIC AMINO ACIDS TRANSPORTER-RELATED"/>
    <property type="match status" value="1"/>
</dbReference>
<name>A0A8C7D4U4_ONCKI</name>
<reference evidence="13" key="1">
    <citation type="submission" date="2025-08" db="UniProtKB">
        <authorList>
            <consortium name="Ensembl"/>
        </authorList>
    </citation>
    <scope>IDENTIFICATION</scope>
</reference>
<feature type="repeat" description="Solcar" evidence="10">
    <location>
        <begin position="1"/>
        <end position="83"/>
    </location>
</feature>
<evidence type="ECO:0000256" key="3">
    <source>
        <dbReference type="ARBA" id="ARBA00022448"/>
    </source>
</evidence>
<evidence type="ECO:0000256" key="4">
    <source>
        <dbReference type="ARBA" id="ARBA00022692"/>
    </source>
</evidence>
<evidence type="ECO:0000256" key="8">
    <source>
        <dbReference type="ARBA" id="ARBA00023128"/>
    </source>
</evidence>
<feature type="region of interest" description="Disordered" evidence="12">
    <location>
        <begin position="324"/>
        <end position="355"/>
    </location>
</feature>
<keyword evidence="8" id="KW-0496">Mitochondrion</keyword>
<evidence type="ECO:0000256" key="12">
    <source>
        <dbReference type="SAM" id="MobiDB-lite"/>
    </source>
</evidence>
<protein>
    <submittedName>
        <fullName evidence="13">Solute carrier family 25 member 47</fullName>
    </submittedName>
</protein>
<keyword evidence="9 10" id="KW-0472">Membrane</keyword>
<reference evidence="13" key="2">
    <citation type="submission" date="2025-09" db="UniProtKB">
        <authorList>
            <consortium name="Ensembl"/>
        </authorList>
    </citation>
    <scope>IDENTIFICATION</scope>
</reference>
<feature type="repeat" description="Solcar" evidence="10">
    <location>
        <begin position="101"/>
        <end position="191"/>
    </location>
</feature>
<dbReference type="GO" id="GO:0022857">
    <property type="term" value="F:transmembrane transporter activity"/>
    <property type="evidence" value="ECO:0007669"/>
    <property type="project" value="TreeGrafter"/>
</dbReference>
<evidence type="ECO:0000256" key="9">
    <source>
        <dbReference type="ARBA" id="ARBA00023136"/>
    </source>
</evidence>
<keyword evidence="6" id="KW-0999">Mitochondrion inner membrane</keyword>
<feature type="region of interest" description="Disordered" evidence="12">
    <location>
        <begin position="195"/>
        <end position="310"/>
    </location>
</feature>
<accession>A0A8C7D4U4</accession>
<dbReference type="Ensembl" id="ENSOKIT00005016575.1">
    <property type="protein sequence ID" value="ENSOKIP00005015598.1"/>
    <property type="gene ID" value="ENSOKIG00005006952.1"/>
</dbReference>
<dbReference type="CTD" id="100006442"/>
<dbReference type="InterPro" id="IPR018108">
    <property type="entry name" value="MCP_transmembrane"/>
</dbReference>
<evidence type="ECO:0000256" key="2">
    <source>
        <dbReference type="ARBA" id="ARBA00006375"/>
    </source>
</evidence>
<evidence type="ECO:0000256" key="1">
    <source>
        <dbReference type="ARBA" id="ARBA00004448"/>
    </source>
</evidence>
<dbReference type="PANTHER" id="PTHR45624:SF3">
    <property type="entry name" value="SOLUTE CARRIER FAMILY 25 MEMBER 47"/>
    <property type="match status" value="1"/>
</dbReference>
<dbReference type="GeneTree" id="ENSGT00940000159694"/>
<gene>
    <name evidence="13" type="primary">SLC25A47</name>
</gene>
<dbReference type="Pfam" id="PF00153">
    <property type="entry name" value="Mito_carr"/>
    <property type="match status" value="2"/>
</dbReference>
<keyword evidence="4 10" id="KW-0812">Transmembrane</keyword>
<comment type="similarity">
    <text evidence="2 11">Belongs to the mitochondrial carrier (TC 2.A.29) family.</text>
</comment>
<dbReference type="Gene3D" id="1.50.40.10">
    <property type="entry name" value="Mitochondrial carrier domain"/>
    <property type="match status" value="2"/>
</dbReference>
<evidence type="ECO:0000256" key="7">
    <source>
        <dbReference type="ARBA" id="ARBA00022989"/>
    </source>
</evidence>
<dbReference type="AlphaFoldDB" id="A0A8C7D4U4"/>
<evidence type="ECO:0000256" key="11">
    <source>
        <dbReference type="RuleBase" id="RU000488"/>
    </source>
</evidence>
<evidence type="ECO:0000313" key="13">
    <source>
        <dbReference type="Ensembl" id="ENSOKIP00005015598.1"/>
    </source>
</evidence>
<keyword evidence="7" id="KW-1133">Transmembrane helix</keyword>
<keyword evidence="5" id="KW-0677">Repeat</keyword>
<evidence type="ECO:0000256" key="10">
    <source>
        <dbReference type="PROSITE-ProRule" id="PRU00282"/>
    </source>
</evidence>
<organism evidence="13 14">
    <name type="scientific">Oncorhynchus kisutch</name>
    <name type="common">Coho salmon</name>
    <name type="synonym">Salmo kisutch</name>
    <dbReference type="NCBI Taxonomy" id="8019"/>
    <lineage>
        <taxon>Eukaryota</taxon>
        <taxon>Metazoa</taxon>
        <taxon>Chordata</taxon>
        <taxon>Craniata</taxon>
        <taxon>Vertebrata</taxon>
        <taxon>Euteleostomi</taxon>
        <taxon>Actinopterygii</taxon>
        <taxon>Neopterygii</taxon>
        <taxon>Teleostei</taxon>
        <taxon>Protacanthopterygii</taxon>
        <taxon>Salmoniformes</taxon>
        <taxon>Salmonidae</taxon>
        <taxon>Salmoninae</taxon>
        <taxon>Oncorhynchus</taxon>
    </lineage>
</organism>
<evidence type="ECO:0000256" key="5">
    <source>
        <dbReference type="ARBA" id="ARBA00022737"/>
    </source>
</evidence>